<sequence length="137" mass="15175">MALVRASEKDVVDRGKDHFRRMRPYAVDTTLKSCKHSDEIYTSYPSGHTSMAFSMGEVLARLVPESADAILTRAARYGQSRIVCEQHFGSDITAGQQLGTLIAERLMGKPDFRIAFDAARMELIQAGIARASTPLRN</sequence>
<dbReference type="Proteomes" id="UP000276254">
    <property type="component" value="Chromosome"/>
</dbReference>
<feature type="domain" description="Phosphatidic acid phosphatase type 2/haloperoxidase" evidence="1">
    <location>
        <begin position="1"/>
        <end position="107"/>
    </location>
</feature>
<dbReference type="InterPro" id="IPR000326">
    <property type="entry name" value="PAP2/HPO"/>
</dbReference>
<dbReference type="OrthoDB" id="9805301at2"/>
<name>A0A494TRS1_SPHPE</name>
<gene>
    <name evidence="2" type="ORF">D3Y57_06185</name>
</gene>
<dbReference type="EMBL" id="CP032829">
    <property type="protein sequence ID" value="AYJ87795.1"/>
    <property type="molecule type" value="Genomic_DNA"/>
</dbReference>
<reference evidence="2 3" key="1">
    <citation type="submission" date="2018-09" db="EMBL/GenBank/DDBJ databases">
        <title>Sphingomonas peninsula sp. nov., isolated from fildes peninsula, Antarctic soil.</title>
        <authorList>
            <person name="Yingchao G."/>
        </authorList>
    </citation>
    <scope>NUCLEOTIDE SEQUENCE [LARGE SCALE GENOMIC DNA]</scope>
    <source>
        <strain evidence="2 3">YZ-8</strain>
    </source>
</reference>
<protein>
    <submittedName>
        <fullName evidence="2">Phosphatase PAP2 family protein</fullName>
    </submittedName>
</protein>
<evidence type="ECO:0000313" key="3">
    <source>
        <dbReference type="Proteomes" id="UP000276254"/>
    </source>
</evidence>
<dbReference type="GO" id="GO:0030288">
    <property type="term" value="C:outer membrane-bounded periplasmic space"/>
    <property type="evidence" value="ECO:0007669"/>
    <property type="project" value="InterPro"/>
</dbReference>
<evidence type="ECO:0000313" key="2">
    <source>
        <dbReference type="EMBL" id="AYJ87795.1"/>
    </source>
</evidence>
<dbReference type="InterPro" id="IPR036938">
    <property type="entry name" value="PAP2/HPO_sf"/>
</dbReference>
<accession>A0A494TRS1</accession>
<organism evidence="2 3">
    <name type="scientific">Sphingomonas paeninsulae</name>
    <dbReference type="NCBI Taxonomy" id="2319844"/>
    <lineage>
        <taxon>Bacteria</taxon>
        <taxon>Pseudomonadati</taxon>
        <taxon>Pseudomonadota</taxon>
        <taxon>Alphaproteobacteria</taxon>
        <taxon>Sphingomonadales</taxon>
        <taxon>Sphingomonadaceae</taxon>
        <taxon>Sphingomonas</taxon>
    </lineage>
</organism>
<dbReference type="PRINTS" id="PR00483">
    <property type="entry name" value="BACPHPHTASE"/>
</dbReference>
<dbReference type="Pfam" id="PF01569">
    <property type="entry name" value="PAP2"/>
    <property type="match status" value="1"/>
</dbReference>
<dbReference type="SUPFAM" id="SSF48317">
    <property type="entry name" value="Acid phosphatase/Vanadium-dependent haloperoxidase"/>
    <property type="match status" value="1"/>
</dbReference>
<dbReference type="SMART" id="SM00014">
    <property type="entry name" value="acidPPc"/>
    <property type="match status" value="1"/>
</dbReference>
<dbReference type="KEGG" id="spha:D3Y57_06185"/>
<keyword evidence="3" id="KW-1185">Reference proteome</keyword>
<dbReference type="InterPro" id="IPR001011">
    <property type="entry name" value="Acid_Pase_classA_bac"/>
</dbReference>
<proteinExistence type="predicted"/>
<dbReference type="Gene3D" id="1.20.144.10">
    <property type="entry name" value="Phosphatidic acid phosphatase type 2/haloperoxidase"/>
    <property type="match status" value="1"/>
</dbReference>
<evidence type="ECO:0000259" key="1">
    <source>
        <dbReference type="SMART" id="SM00014"/>
    </source>
</evidence>
<dbReference type="GO" id="GO:0003993">
    <property type="term" value="F:acid phosphatase activity"/>
    <property type="evidence" value="ECO:0007669"/>
    <property type="project" value="InterPro"/>
</dbReference>
<dbReference type="AlphaFoldDB" id="A0A494TRS1"/>